<dbReference type="AlphaFoldDB" id="A0A2G8KTZ5"/>
<evidence type="ECO:0000256" key="1">
    <source>
        <dbReference type="SAM" id="MobiDB-lite"/>
    </source>
</evidence>
<feature type="compositionally biased region" description="Low complexity" evidence="1">
    <location>
        <begin position="163"/>
        <end position="172"/>
    </location>
</feature>
<keyword evidence="3" id="KW-1185">Reference proteome</keyword>
<sequence length="396" mass="44574">MEILIFQDFPVFHITSITHSSWSKQNLCLKPEDREGALRRDLNISKAESLRWSSASVRRPIPRLLLPLRPGSSTQWYSWKVDTPRREKKTKIRSSNTDGATSFREKFGDEMVFPSGSNYQEEKVDEEELRETLNVNGNDGTTEQDEKLEVSTQNVDETSKSPNTENTVNLDTNDVNNNLEMVKSDLPSGGAVDNETFITQVVEENDNLTESNKGDASNQQEIVEDNIEPEKMSSLVRNGRNSETAGDGNIAELVNKETHDERMPNFENDSSSNQNEITDQRDKVIETVTECHANDKDVVTHDVQKEEMNKTEDGEGYIVAMDTNALDNVDQRGSVDSSTELASSAKETDRNAHISDELPVANEALEVEEEIRPEKESIKDENEMIKDENNVDSVEG</sequence>
<feature type="compositionally biased region" description="Polar residues" evidence="1">
    <location>
        <begin position="150"/>
        <end position="162"/>
    </location>
</feature>
<evidence type="ECO:0000313" key="3">
    <source>
        <dbReference type="Proteomes" id="UP000230750"/>
    </source>
</evidence>
<protein>
    <submittedName>
        <fullName evidence="2">Uncharacterized protein</fullName>
    </submittedName>
</protein>
<gene>
    <name evidence="2" type="ORF">BSL78_11618</name>
</gene>
<feature type="compositionally biased region" description="Basic and acidic residues" evidence="1">
    <location>
        <begin position="370"/>
        <end position="389"/>
    </location>
</feature>
<reference evidence="2 3" key="1">
    <citation type="journal article" date="2017" name="PLoS Biol.">
        <title>The sea cucumber genome provides insights into morphological evolution and visceral regeneration.</title>
        <authorList>
            <person name="Zhang X."/>
            <person name="Sun L."/>
            <person name="Yuan J."/>
            <person name="Sun Y."/>
            <person name="Gao Y."/>
            <person name="Zhang L."/>
            <person name="Li S."/>
            <person name="Dai H."/>
            <person name="Hamel J.F."/>
            <person name="Liu C."/>
            <person name="Yu Y."/>
            <person name="Liu S."/>
            <person name="Lin W."/>
            <person name="Guo K."/>
            <person name="Jin S."/>
            <person name="Xu P."/>
            <person name="Storey K.B."/>
            <person name="Huan P."/>
            <person name="Zhang T."/>
            <person name="Zhou Y."/>
            <person name="Zhang J."/>
            <person name="Lin C."/>
            <person name="Li X."/>
            <person name="Xing L."/>
            <person name="Huo D."/>
            <person name="Sun M."/>
            <person name="Wang L."/>
            <person name="Mercier A."/>
            <person name="Li F."/>
            <person name="Yang H."/>
            <person name="Xiang J."/>
        </authorList>
    </citation>
    <scope>NUCLEOTIDE SEQUENCE [LARGE SCALE GENOMIC DNA]</scope>
    <source>
        <strain evidence="2">Shaxun</strain>
        <tissue evidence="2">Muscle</tissue>
    </source>
</reference>
<accession>A0A2G8KTZ5</accession>
<evidence type="ECO:0000313" key="2">
    <source>
        <dbReference type="EMBL" id="PIK51479.1"/>
    </source>
</evidence>
<organism evidence="2 3">
    <name type="scientific">Stichopus japonicus</name>
    <name type="common">Sea cucumber</name>
    <dbReference type="NCBI Taxonomy" id="307972"/>
    <lineage>
        <taxon>Eukaryota</taxon>
        <taxon>Metazoa</taxon>
        <taxon>Echinodermata</taxon>
        <taxon>Eleutherozoa</taxon>
        <taxon>Echinozoa</taxon>
        <taxon>Holothuroidea</taxon>
        <taxon>Aspidochirotacea</taxon>
        <taxon>Aspidochirotida</taxon>
        <taxon>Stichopodidae</taxon>
        <taxon>Apostichopus</taxon>
    </lineage>
</organism>
<dbReference type="Proteomes" id="UP000230750">
    <property type="component" value="Unassembled WGS sequence"/>
</dbReference>
<feature type="compositionally biased region" description="Basic and acidic residues" evidence="1">
    <location>
        <begin position="346"/>
        <end position="356"/>
    </location>
</feature>
<dbReference type="EMBL" id="MRZV01000370">
    <property type="protein sequence ID" value="PIK51479.1"/>
    <property type="molecule type" value="Genomic_DNA"/>
</dbReference>
<feature type="region of interest" description="Disordered" evidence="1">
    <location>
        <begin position="328"/>
        <end position="396"/>
    </location>
</feature>
<comment type="caution">
    <text evidence="2">The sequence shown here is derived from an EMBL/GenBank/DDBJ whole genome shotgun (WGS) entry which is preliminary data.</text>
</comment>
<proteinExistence type="predicted"/>
<feature type="region of interest" description="Disordered" evidence="1">
    <location>
        <begin position="135"/>
        <end position="172"/>
    </location>
</feature>
<name>A0A2G8KTZ5_STIJA</name>